<reference evidence="8" key="1">
    <citation type="submission" date="2025-08" db="UniProtKB">
        <authorList>
            <consortium name="Ensembl"/>
        </authorList>
    </citation>
    <scope>IDENTIFICATION</scope>
</reference>
<dbReference type="SUPFAM" id="SSF47912">
    <property type="entry name" value="Wiscott-Aldrich syndrome protein, WASP, C-terminal domain"/>
    <property type="match status" value="1"/>
</dbReference>
<evidence type="ECO:0000313" key="8">
    <source>
        <dbReference type="Ensembl" id="ENSPMAP00000010151.1"/>
    </source>
</evidence>
<evidence type="ECO:0008006" key="9">
    <source>
        <dbReference type="Google" id="ProtNLM"/>
    </source>
</evidence>
<dbReference type="SMART" id="SM00461">
    <property type="entry name" value="WH1"/>
    <property type="match status" value="1"/>
</dbReference>
<evidence type="ECO:0000256" key="2">
    <source>
        <dbReference type="ARBA" id="ARBA00022490"/>
    </source>
</evidence>
<dbReference type="InterPro" id="IPR011026">
    <property type="entry name" value="WAS_C"/>
</dbReference>
<feature type="region of interest" description="Disordered" evidence="5">
    <location>
        <begin position="103"/>
        <end position="122"/>
    </location>
</feature>
<dbReference type="SUPFAM" id="SSF50729">
    <property type="entry name" value="PH domain-like"/>
    <property type="match status" value="1"/>
</dbReference>
<feature type="compositionally biased region" description="Polar residues" evidence="5">
    <location>
        <begin position="107"/>
        <end position="117"/>
    </location>
</feature>
<dbReference type="Gene3D" id="3.90.810.10">
    <property type="entry name" value="CRIB domain"/>
    <property type="match status" value="1"/>
</dbReference>
<dbReference type="GO" id="GO:0005856">
    <property type="term" value="C:cytoskeleton"/>
    <property type="evidence" value="ECO:0007669"/>
    <property type="project" value="UniProtKB-SubCell"/>
</dbReference>
<dbReference type="GeneTree" id="ENSGT00730000110895"/>
<evidence type="ECO:0000256" key="4">
    <source>
        <dbReference type="ARBA" id="ARBA00023212"/>
    </source>
</evidence>
<keyword evidence="3" id="KW-0597">Phosphoprotein</keyword>
<dbReference type="STRING" id="7757.ENSPMAP00000010151"/>
<evidence type="ECO:0000259" key="6">
    <source>
        <dbReference type="PROSITE" id="PS50108"/>
    </source>
</evidence>
<protein>
    <recommendedName>
        <fullName evidence="9">WASP like actin nucleation promoting factor a</fullName>
    </recommendedName>
</protein>
<dbReference type="HOGENOM" id="CLU_015385_3_0_1"/>
<dbReference type="Ensembl" id="ENSPMAT00000010196.1">
    <property type="protein sequence ID" value="ENSPMAP00000010151.1"/>
    <property type="gene ID" value="ENSPMAG00000009227.1"/>
</dbReference>
<name>S4RY60_PETMA</name>
<dbReference type="CDD" id="cd00132">
    <property type="entry name" value="CRIB"/>
    <property type="match status" value="1"/>
</dbReference>
<dbReference type="FunFam" id="2.30.29.30:FF:000130">
    <property type="entry name" value="neural Wiskott-Aldrich syndrome protein"/>
    <property type="match status" value="1"/>
</dbReference>
<feature type="compositionally biased region" description="Low complexity" evidence="5">
    <location>
        <begin position="233"/>
        <end position="245"/>
    </location>
</feature>
<dbReference type="CDD" id="cd01205">
    <property type="entry name" value="EVH1_WASP-like"/>
    <property type="match status" value="1"/>
</dbReference>
<dbReference type="InterPro" id="IPR011993">
    <property type="entry name" value="PH-like_dom_sf"/>
</dbReference>
<sequence length="294" mass="33006">TLASTVVQLLYGVSGKWDKQCCGVVCFVKDNSKRSFFITIYDICTENCKLWEQELYTDFVYYAPKADFHTFIGDKCQVGLNFTDVEEAHFFYNSVQAKLDKQKQRQTKSATKLTEQPSMPEMHPVPLPVMKVPNAAPAPALAKYHKQKTKSKTPLTKDQIGEPSHFKHIGHVGWDPNCGFTVAENVDPHLKQLFYMAGINDSHLQDKRLTRKISQIIKDYGGMEGIKQEIQQVPVPKQPAQKVPGPGKPPEKHLAPSMAPRDHKERSHGRGPPPPPPLRSRGLTEADVGPEPSR</sequence>
<proteinExistence type="predicted"/>
<dbReference type="SMART" id="SM00285">
    <property type="entry name" value="PBD"/>
    <property type="match status" value="1"/>
</dbReference>
<keyword evidence="4" id="KW-0206">Cytoskeleton</keyword>
<dbReference type="Pfam" id="PF00568">
    <property type="entry name" value="WH1"/>
    <property type="match status" value="1"/>
</dbReference>
<dbReference type="InterPro" id="IPR036936">
    <property type="entry name" value="CRIB_dom_sf"/>
</dbReference>
<comment type="subcellular location">
    <subcellularLocation>
        <location evidence="1">Cytoplasm</location>
        <location evidence="1">Cytoskeleton</location>
    </subcellularLocation>
</comment>
<evidence type="ECO:0000256" key="5">
    <source>
        <dbReference type="SAM" id="MobiDB-lite"/>
    </source>
</evidence>
<evidence type="ECO:0000256" key="3">
    <source>
        <dbReference type="ARBA" id="ARBA00022553"/>
    </source>
</evidence>
<dbReference type="InterPro" id="IPR000095">
    <property type="entry name" value="CRIB_dom"/>
</dbReference>
<dbReference type="PROSITE" id="PS50229">
    <property type="entry name" value="WH1"/>
    <property type="match status" value="1"/>
</dbReference>
<accession>S4RY60</accession>
<reference evidence="8" key="2">
    <citation type="submission" date="2025-09" db="UniProtKB">
        <authorList>
            <consortium name="Ensembl"/>
        </authorList>
    </citation>
    <scope>IDENTIFICATION</scope>
</reference>
<dbReference type="InterPro" id="IPR033927">
    <property type="entry name" value="WASPfam_EVH1"/>
</dbReference>
<dbReference type="PROSITE" id="PS50108">
    <property type="entry name" value="CRIB"/>
    <property type="match status" value="1"/>
</dbReference>
<dbReference type="AlphaFoldDB" id="S4RY60"/>
<feature type="domain" description="WH1" evidence="7">
    <location>
        <begin position="1"/>
        <end position="102"/>
    </location>
</feature>
<evidence type="ECO:0000259" key="7">
    <source>
        <dbReference type="PROSITE" id="PS50229"/>
    </source>
</evidence>
<dbReference type="InterPro" id="IPR000697">
    <property type="entry name" value="WH1/EVH1_dom"/>
</dbReference>
<feature type="region of interest" description="Disordered" evidence="5">
    <location>
        <begin position="233"/>
        <end position="294"/>
    </location>
</feature>
<dbReference type="Gene3D" id="2.30.29.30">
    <property type="entry name" value="Pleckstrin-homology domain (PH domain)/Phosphotyrosine-binding domain (PTB)"/>
    <property type="match status" value="1"/>
</dbReference>
<evidence type="ECO:0000256" key="1">
    <source>
        <dbReference type="ARBA" id="ARBA00004245"/>
    </source>
</evidence>
<keyword evidence="2" id="KW-0963">Cytoplasm</keyword>
<dbReference type="GO" id="GO:0007015">
    <property type="term" value="P:actin filament organization"/>
    <property type="evidence" value="ECO:0007669"/>
    <property type="project" value="InterPro"/>
</dbReference>
<feature type="compositionally biased region" description="Basic and acidic residues" evidence="5">
    <location>
        <begin position="249"/>
        <end position="265"/>
    </location>
</feature>
<organism evidence="8">
    <name type="scientific">Petromyzon marinus</name>
    <name type="common">Sea lamprey</name>
    <dbReference type="NCBI Taxonomy" id="7757"/>
    <lineage>
        <taxon>Eukaryota</taxon>
        <taxon>Metazoa</taxon>
        <taxon>Chordata</taxon>
        <taxon>Craniata</taxon>
        <taxon>Vertebrata</taxon>
        <taxon>Cyclostomata</taxon>
        <taxon>Hyperoartia</taxon>
        <taxon>Petromyzontiformes</taxon>
        <taxon>Petromyzontidae</taxon>
        <taxon>Petromyzon</taxon>
    </lineage>
</organism>
<dbReference type="Pfam" id="PF00786">
    <property type="entry name" value="PBD"/>
    <property type="match status" value="1"/>
</dbReference>
<feature type="domain" description="CRIB" evidence="6">
    <location>
        <begin position="160"/>
        <end position="173"/>
    </location>
</feature>
<dbReference type="OMA" id="WEHEFYE"/>